<dbReference type="EMBL" id="QFYQ01000001">
    <property type="protein sequence ID" value="RAK54032.1"/>
    <property type="molecule type" value="Genomic_DNA"/>
</dbReference>
<keyword evidence="1 3" id="KW-0479">Metal-binding</keyword>
<evidence type="ECO:0000256" key="3">
    <source>
        <dbReference type="PROSITE-ProRule" id="PRU00433"/>
    </source>
</evidence>
<dbReference type="GO" id="GO:0009055">
    <property type="term" value="F:electron transfer activity"/>
    <property type="evidence" value="ECO:0007669"/>
    <property type="project" value="InterPro"/>
</dbReference>
<dbReference type="InterPro" id="IPR009056">
    <property type="entry name" value="Cyt_c-like_dom"/>
</dbReference>
<proteinExistence type="predicted"/>
<protein>
    <recommendedName>
        <fullName evidence="5">Cytochrome c domain-containing protein</fullName>
    </recommendedName>
</protein>
<evidence type="ECO:0000259" key="5">
    <source>
        <dbReference type="PROSITE" id="PS51007"/>
    </source>
</evidence>
<evidence type="ECO:0000256" key="2">
    <source>
        <dbReference type="ARBA" id="ARBA00023004"/>
    </source>
</evidence>
<dbReference type="GO" id="GO:0020037">
    <property type="term" value="F:heme binding"/>
    <property type="evidence" value="ECO:0007669"/>
    <property type="project" value="InterPro"/>
</dbReference>
<comment type="caution">
    <text evidence="6">The sequence shown here is derived from an EMBL/GenBank/DDBJ whole genome shotgun (WGS) entry which is preliminary data.</text>
</comment>
<organism evidence="6 7">
    <name type="scientific">Phenylobacterium soli</name>
    <dbReference type="NCBI Taxonomy" id="2170551"/>
    <lineage>
        <taxon>Bacteria</taxon>
        <taxon>Pseudomonadati</taxon>
        <taxon>Pseudomonadota</taxon>
        <taxon>Alphaproteobacteria</taxon>
        <taxon>Caulobacterales</taxon>
        <taxon>Caulobacteraceae</taxon>
        <taxon>Phenylobacterium</taxon>
    </lineage>
</organism>
<evidence type="ECO:0000313" key="6">
    <source>
        <dbReference type="EMBL" id="RAK54032.1"/>
    </source>
</evidence>
<name>A0A328AGY2_9CAUL</name>
<dbReference type="GO" id="GO:0046872">
    <property type="term" value="F:metal ion binding"/>
    <property type="evidence" value="ECO:0007669"/>
    <property type="project" value="UniProtKB-KW"/>
</dbReference>
<gene>
    <name evidence="6" type="ORF">DJ017_05590</name>
</gene>
<sequence>MDRPRPRAAALGLAIATAAGALGLAAEPGAIRAFRWAAQDVDPQAAFAREPTECLTLPTGRAEALKVEVGRAAFRTPLLLGGQAARAGVACETCHAGGRSNPTFLFPGVSGAPGTADVTDSLFSSHRGDGIDNPRPIPDLSGPKARLKVDQSRASRKLEPFIRGLIVEEFDGPEPPPAVLDGLAAYVRALSPAACPRAASAPVTPSLYLEDARRAVRAAEGEIGSGDAPGAVLMLAAARTRLGQIDERFAGDRLAAVRAAIRRQDDRLAAAQEAVRQGRADARAGLEAWLSDSVRLEAVLRAKAPRSLFDPRRLTQAFRRRLPG</sequence>
<dbReference type="RefSeq" id="WP_111527783.1">
    <property type="nucleotide sequence ID" value="NZ_JBHRSG010000002.1"/>
</dbReference>
<evidence type="ECO:0000256" key="4">
    <source>
        <dbReference type="SAM" id="MobiDB-lite"/>
    </source>
</evidence>
<keyword evidence="3" id="KW-0349">Heme</keyword>
<evidence type="ECO:0000256" key="1">
    <source>
        <dbReference type="ARBA" id="ARBA00022723"/>
    </source>
</evidence>
<dbReference type="OrthoDB" id="9805202at2"/>
<accession>A0A328AGY2</accession>
<dbReference type="Proteomes" id="UP000249254">
    <property type="component" value="Unassembled WGS sequence"/>
</dbReference>
<evidence type="ECO:0000313" key="7">
    <source>
        <dbReference type="Proteomes" id="UP000249254"/>
    </source>
</evidence>
<reference evidence="7" key="1">
    <citation type="submission" date="2018-05" db="EMBL/GenBank/DDBJ databases">
        <authorList>
            <person name="Li X."/>
        </authorList>
    </citation>
    <scope>NUCLEOTIDE SEQUENCE [LARGE SCALE GENOMIC DNA]</scope>
    <source>
        <strain evidence="7">LX32</strain>
    </source>
</reference>
<dbReference type="PROSITE" id="PS51007">
    <property type="entry name" value="CYTC"/>
    <property type="match status" value="1"/>
</dbReference>
<keyword evidence="7" id="KW-1185">Reference proteome</keyword>
<dbReference type="AlphaFoldDB" id="A0A328AGY2"/>
<keyword evidence="2 3" id="KW-0408">Iron</keyword>
<feature type="domain" description="Cytochrome c" evidence="5">
    <location>
        <begin position="65"/>
        <end position="191"/>
    </location>
</feature>
<feature type="region of interest" description="Disordered" evidence="4">
    <location>
        <begin position="126"/>
        <end position="149"/>
    </location>
</feature>